<dbReference type="Gene3D" id="3.50.50.60">
    <property type="entry name" value="FAD/NAD(P)-binding domain"/>
    <property type="match status" value="2"/>
</dbReference>
<evidence type="ECO:0000256" key="2">
    <source>
        <dbReference type="ARBA" id="ARBA00023002"/>
    </source>
</evidence>
<evidence type="ECO:0000259" key="6">
    <source>
        <dbReference type="PROSITE" id="PS50934"/>
    </source>
</evidence>
<feature type="compositionally biased region" description="Basic and acidic residues" evidence="4">
    <location>
        <begin position="1142"/>
        <end position="1159"/>
    </location>
</feature>
<dbReference type="SUPFAM" id="SSF47095">
    <property type="entry name" value="HMG-box"/>
    <property type="match status" value="1"/>
</dbReference>
<dbReference type="Proteomes" id="UP000015100">
    <property type="component" value="Unassembled WGS sequence"/>
</dbReference>
<dbReference type="eggNOG" id="KOG0029">
    <property type="taxonomic scope" value="Eukaryota"/>
</dbReference>
<feature type="domain" description="HMG box" evidence="5">
    <location>
        <begin position="1191"/>
        <end position="1271"/>
    </location>
</feature>
<feature type="compositionally biased region" description="Acidic residues" evidence="4">
    <location>
        <begin position="205"/>
        <end position="220"/>
    </location>
</feature>
<feature type="region of interest" description="Disordered" evidence="4">
    <location>
        <begin position="1141"/>
        <end position="1194"/>
    </location>
</feature>
<dbReference type="GO" id="GO:0050660">
    <property type="term" value="F:flavin adenine dinucleotide binding"/>
    <property type="evidence" value="ECO:0007669"/>
    <property type="project" value="TreeGrafter"/>
</dbReference>
<dbReference type="InterPro" id="IPR036910">
    <property type="entry name" value="HMG_box_dom_sf"/>
</dbReference>
<feature type="compositionally biased region" description="Basic and acidic residues" evidence="4">
    <location>
        <begin position="21"/>
        <end position="33"/>
    </location>
</feature>
<dbReference type="SUPFAM" id="SSF46689">
    <property type="entry name" value="Homeodomain-like"/>
    <property type="match status" value="1"/>
</dbReference>
<evidence type="ECO:0000256" key="3">
    <source>
        <dbReference type="PROSITE-ProRule" id="PRU00267"/>
    </source>
</evidence>
<reference evidence="8" key="2">
    <citation type="submission" date="2013-04" db="EMBL/GenBank/DDBJ databases">
        <title>Genomic mechanisms accounting for the adaptation to parasitism in nematode-trapping fungi.</title>
        <authorList>
            <person name="Ahren D.G."/>
        </authorList>
    </citation>
    <scope>NUCLEOTIDE SEQUENCE [LARGE SCALE GENOMIC DNA]</scope>
    <source>
        <strain evidence="8">CBS 200.50</strain>
    </source>
</reference>
<feature type="compositionally biased region" description="Low complexity" evidence="4">
    <location>
        <begin position="79"/>
        <end position="98"/>
    </location>
</feature>
<dbReference type="Gene3D" id="3.90.660.10">
    <property type="match status" value="1"/>
</dbReference>
<dbReference type="PROSITE" id="PS50118">
    <property type="entry name" value="HMG_BOX_2"/>
    <property type="match status" value="1"/>
</dbReference>
<protein>
    <recommendedName>
        <fullName evidence="9">HMG box domain-containing protein</fullName>
    </recommendedName>
</protein>
<dbReference type="Pfam" id="PF04433">
    <property type="entry name" value="SWIRM"/>
    <property type="match status" value="1"/>
</dbReference>
<organism evidence="7 8">
    <name type="scientific">Dactylellina haptotyla (strain CBS 200.50)</name>
    <name type="common">Nematode-trapping fungus</name>
    <name type="synonym">Monacrosporium haptotylum</name>
    <dbReference type="NCBI Taxonomy" id="1284197"/>
    <lineage>
        <taxon>Eukaryota</taxon>
        <taxon>Fungi</taxon>
        <taxon>Dikarya</taxon>
        <taxon>Ascomycota</taxon>
        <taxon>Pezizomycotina</taxon>
        <taxon>Orbiliomycetes</taxon>
        <taxon>Orbiliales</taxon>
        <taxon>Orbiliaceae</taxon>
        <taxon>Dactylellina</taxon>
    </lineage>
</organism>
<dbReference type="InterPro" id="IPR050281">
    <property type="entry name" value="Flavin_monoamine_oxidase"/>
</dbReference>
<reference evidence="7 8" key="1">
    <citation type="journal article" date="2013" name="PLoS Genet.">
        <title>Genomic mechanisms accounting for the adaptation to parasitism in nematode-trapping fungi.</title>
        <authorList>
            <person name="Meerupati T."/>
            <person name="Andersson K.M."/>
            <person name="Friman E."/>
            <person name="Kumar D."/>
            <person name="Tunlid A."/>
            <person name="Ahren D."/>
        </authorList>
    </citation>
    <scope>NUCLEOTIDE SEQUENCE [LARGE SCALE GENOMIC DNA]</scope>
    <source>
        <strain evidence="7 8">CBS 200.50</strain>
    </source>
</reference>
<dbReference type="PROSITE" id="PS50934">
    <property type="entry name" value="SWIRM"/>
    <property type="match status" value="1"/>
</dbReference>
<evidence type="ECO:0000259" key="5">
    <source>
        <dbReference type="PROSITE" id="PS50118"/>
    </source>
</evidence>
<feature type="compositionally biased region" description="Basic residues" evidence="4">
    <location>
        <begin position="715"/>
        <end position="725"/>
    </location>
</feature>
<feature type="domain" description="SWIRM" evidence="6">
    <location>
        <begin position="440"/>
        <end position="501"/>
    </location>
</feature>
<keyword evidence="2" id="KW-0560">Oxidoreductase</keyword>
<dbReference type="GO" id="GO:0005634">
    <property type="term" value="C:nucleus"/>
    <property type="evidence" value="ECO:0007669"/>
    <property type="project" value="UniProtKB-UniRule"/>
</dbReference>
<dbReference type="InterPro" id="IPR002937">
    <property type="entry name" value="Amino_oxidase"/>
</dbReference>
<comment type="caution">
    <text evidence="7">The sequence shown here is derived from an EMBL/GenBank/DDBJ whole genome shotgun (WGS) entry which is preliminary data.</text>
</comment>
<evidence type="ECO:0008006" key="9">
    <source>
        <dbReference type="Google" id="ProtNLM"/>
    </source>
</evidence>
<dbReference type="GO" id="GO:0006338">
    <property type="term" value="P:chromatin remodeling"/>
    <property type="evidence" value="ECO:0007669"/>
    <property type="project" value="TreeGrafter"/>
</dbReference>
<feature type="region of interest" description="Disordered" evidence="4">
    <location>
        <begin position="1274"/>
        <end position="1323"/>
    </location>
</feature>
<dbReference type="InterPro" id="IPR009057">
    <property type="entry name" value="Homeodomain-like_sf"/>
</dbReference>
<feature type="region of interest" description="Disordered" evidence="4">
    <location>
        <begin position="205"/>
        <end position="227"/>
    </location>
</feature>
<dbReference type="GO" id="GO:0010468">
    <property type="term" value="P:regulation of gene expression"/>
    <property type="evidence" value="ECO:0007669"/>
    <property type="project" value="UniProtKB-ARBA"/>
</dbReference>
<dbReference type="GO" id="GO:0003682">
    <property type="term" value="F:chromatin binding"/>
    <property type="evidence" value="ECO:0007669"/>
    <property type="project" value="TreeGrafter"/>
</dbReference>
<feature type="region of interest" description="Disordered" evidence="4">
    <location>
        <begin position="703"/>
        <end position="735"/>
    </location>
</feature>
<dbReference type="SMART" id="SM00398">
    <property type="entry name" value="HMG"/>
    <property type="match status" value="1"/>
</dbReference>
<dbReference type="PANTHER" id="PTHR10742">
    <property type="entry name" value="FLAVIN MONOAMINE OXIDASE"/>
    <property type="match status" value="1"/>
</dbReference>
<dbReference type="SUPFAM" id="SSF54373">
    <property type="entry name" value="FAD-linked reductases, C-terminal domain"/>
    <property type="match status" value="1"/>
</dbReference>
<dbReference type="OrthoDB" id="9982100at2759"/>
<dbReference type="InterPro" id="IPR036388">
    <property type="entry name" value="WH-like_DNA-bd_sf"/>
</dbReference>
<evidence type="ECO:0000256" key="1">
    <source>
        <dbReference type="ARBA" id="ARBA00005995"/>
    </source>
</evidence>
<feature type="region of interest" description="Disordered" evidence="4">
    <location>
        <begin position="67"/>
        <end position="138"/>
    </location>
</feature>
<dbReference type="PANTHER" id="PTHR10742:SF386">
    <property type="entry name" value="LYSINE-SPECIFIC HISTONE DEMETHYLASE 1A"/>
    <property type="match status" value="1"/>
</dbReference>
<evidence type="ECO:0000313" key="7">
    <source>
        <dbReference type="EMBL" id="EPS44660.1"/>
    </source>
</evidence>
<comment type="similarity">
    <text evidence="1">Belongs to the flavin monoamine oxidase family.</text>
</comment>
<keyword evidence="8" id="KW-1185">Reference proteome</keyword>
<dbReference type="GO" id="GO:0016491">
    <property type="term" value="F:oxidoreductase activity"/>
    <property type="evidence" value="ECO:0007669"/>
    <property type="project" value="UniProtKB-KW"/>
</dbReference>
<dbReference type="GO" id="GO:0003677">
    <property type="term" value="F:DNA binding"/>
    <property type="evidence" value="ECO:0007669"/>
    <property type="project" value="UniProtKB-UniRule"/>
</dbReference>
<dbReference type="OMA" id="WCAENPF"/>
<dbReference type="STRING" id="1284197.S8ANY7"/>
<feature type="compositionally biased region" description="Polar residues" evidence="4">
    <location>
        <begin position="703"/>
        <end position="714"/>
    </location>
</feature>
<dbReference type="Pfam" id="PF01593">
    <property type="entry name" value="Amino_oxidase"/>
    <property type="match status" value="1"/>
</dbReference>
<keyword evidence="3" id="KW-0238">DNA-binding</keyword>
<dbReference type="InterPro" id="IPR009071">
    <property type="entry name" value="HMG_box_dom"/>
</dbReference>
<feature type="compositionally biased region" description="Basic and acidic residues" evidence="4">
    <location>
        <begin position="1170"/>
        <end position="1191"/>
    </location>
</feature>
<evidence type="ECO:0000313" key="8">
    <source>
        <dbReference type="Proteomes" id="UP000015100"/>
    </source>
</evidence>
<sequence>MLTVGRPQRVRKPSGSSSPLDHSDAEEIYKPNEHVGAFTDRLVERRCLGPTTKEDMCVDTRKAYSFERRLRMNSEDDGSTCSTSSSRTGRSEGTSHTSFELSEDPYSPPVTVLFRDKTAPTSSYPTPQPISKPETPVRDHKMQRFPSLSGVDLSVLPPTPVSLRTTPTFGVEMSRKRRLPSPEILSATEEERKAVNVDVRGCIEGDEWEDVEDEDEDEGGTESTGTVYDEDVEFDGTASDLYEEIEDNRMGSNDDVDINNNTDEALSDPFYTPKLRAKYEASPDISPILEPSNLPPLSEPLTYSLIDLTTDEPTSYNSNESSLVNEFLTTPNQALHEFPLQEDISNEDIKTEMPPFLRISQSGPGPLLEMSNERKLPIAEPPARNFYKAACSIPTYIPHSQYADECLKAAFNSRLSPYQLQDGESSLLGYHLNHLHVTTYLNIRNGILRLWHKNPRVRVSRYEAAGCAKDARFFSLADVAYDWLNRNGYINHGCIALPPRDEVKKKPATRRKKVIAIVGAGISGLATARQLESLLAQYGEKANGPDTPDVVIFEGRHRLGGRVYTQTLSTGDNNLPEDLKPGIDLGGQIVMGYEGGNPLAALIQSQLKIPFHAIDNTTAFPLYDYDGTIIKDGRDEVLQKVHDDILDRLAIFKAKHPPVVVVEGNHGQIDACKDPWGAGGLPFAVVQKLQDNRASTETPYTMSANTNQELPSSKTVRKRIGKRKSSGPGNTGLPATKKIKLVSKKIDKDALQSLPIDPQKVSDENGFSSLGKSMDKMFPGYSEILKPDARDLRIYNWFHANLEYCNASAINKPSLEHWDQDDGNEFSGAHSMIVGGYSQLAKGLFQSPTKLDVRMGYEVVKIKHDPGNKDKGVTLRFRDGSEFTADKVIVTLPLGVLKKHSVQFDPPLSISKQSAIDRLGFGLLNKVIMVYDKPFWDTTRDGFGCLRKAEGDEDLLSSYEAKRGRFYMWWNATNAAGRPTLVGLMVGDAAENIEEEADEELITEATSILKRCWGEHNVPNEPQEAIVTRWRQDRFACGTYSYIAAGSTGDDYDLIAEPVDDQIFFAGEHTNRHHPATVHGAYISGLRVASEVLNSVLGPIRVPKPLIKPRIIKNKIVDAVESVVSVTSIVTRHQKFIADNLPETKKRTAPDEIKRESFKRSRVSTPRSETQQEREEQQNAHSESTRPKEPVKGTTNPFLIYQKTYFPIAKAKADILKQGETENPNAKADRDEVRVVLGKMWRDEPDERKKPYKDQVDRNKVEYQQALIKYKQEVGEWQGRSHDIGSKTKSKEKKATEAPAKASAELTNTATVGLPAEGEPMEL</sequence>
<feature type="DNA-binding region" description="HMG box" evidence="3">
    <location>
        <begin position="1191"/>
        <end position="1271"/>
    </location>
</feature>
<dbReference type="InterPro" id="IPR036188">
    <property type="entry name" value="FAD/NAD-bd_sf"/>
</dbReference>
<feature type="compositionally biased region" description="Basic and acidic residues" evidence="4">
    <location>
        <begin position="1274"/>
        <end position="1286"/>
    </location>
</feature>
<dbReference type="HOGENOM" id="CLU_004498_1_2_1"/>
<gene>
    <name evidence="7" type="ORF">H072_1359</name>
</gene>
<dbReference type="Gene3D" id="1.10.30.10">
    <property type="entry name" value="High mobility group box domain"/>
    <property type="match status" value="1"/>
</dbReference>
<name>S8ANY7_DACHA</name>
<evidence type="ECO:0000256" key="4">
    <source>
        <dbReference type="SAM" id="MobiDB-lite"/>
    </source>
</evidence>
<dbReference type="InterPro" id="IPR007526">
    <property type="entry name" value="SWIRM"/>
</dbReference>
<dbReference type="Pfam" id="PF00505">
    <property type="entry name" value="HMG_box"/>
    <property type="match status" value="1"/>
</dbReference>
<accession>S8ANY7</accession>
<proteinExistence type="inferred from homology"/>
<dbReference type="EMBL" id="AQGS01000040">
    <property type="protein sequence ID" value="EPS44660.1"/>
    <property type="molecule type" value="Genomic_DNA"/>
</dbReference>
<dbReference type="SUPFAM" id="SSF51905">
    <property type="entry name" value="FAD/NAD(P)-binding domain"/>
    <property type="match status" value="2"/>
</dbReference>
<keyword evidence="3" id="KW-0539">Nucleus</keyword>
<feature type="region of interest" description="Disordered" evidence="4">
    <location>
        <begin position="1"/>
        <end position="36"/>
    </location>
</feature>
<dbReference type="Gene3D" id="1.10.10.10">
    <property type="entry name" value="Winged helix-like DNA-binding domain superfamily/Winged helix DNA-binding domain"/>
    <property type="match status" value="1"/>
</dbReference>